<dbReference type="PROSITE" id="PS50104">
    <property type="entry name" value="TIR"/>
    <property type="match status" value="1"/>
</dbReference>
<evidence type="ECO:0000256" key="5">
    <source>
        <dbReference type="ARBA" id="ARBA00022692"/>
    </source>
</evidence>
<keyword evidence="3" id="KW-0399">Innate immunity</keyword>
<dbReference type="EMBL" id="VOFY01000018">
    <property type="protein sequence ID" value="KAA8583431.1"/>
    <property type="molecule type" value="Genomic_DNA"/>
</dbReference>
<dbReference type="Pfam" id="PF01582">
    <property type="entry name" value="TIR"/>
    <property type="match status" value="1"/>
</dbReference>
<dbReference type="GO" id="GO:0002224">
    <property type="term" value="P:toll-like receptor signaling pathway"/>
    <property type="evidence" value="ECO:0007669"/>
    <property type="project" value="TreeGrafter"/>
</dbReference>
<dbReference type="GO" id="GO:0045087">
    <property type="term" value="P:innate immune response"/>
    <property type="evidence" value="ECO:0007669"/>
    <property type="project" value="UniProtKB-KW"/>
</dbReference>
<dbReference type="Pfam" id="PF00560">
    <property type="entry name" value="LRR_1"/>
    <property type="match status" value="1"/>
</dbReference>
<accession>A0A5J5CVQ8</accession>
<keyword evidence="13" id="KW-0395">Inflammatory response</keyword>
<gene>
    <name evidence="16" type="ORF">FQN60_015977</name>
</gene>
<evidence type="ECO:0000256" key="2">
    <source>
        <dbReference type="ARBA" id="ARBA00009634"/>
    </source>
</evidence>
<keyword evidence="11" id="KW-0675">Receptor</keyword>
<comment type="subcellular location">
    <subcellularLocation>
        <location evidence="1">Membrane</location>
        <topology evidence="1">Single-pass type I membrane protein</topology>
    </subcellularLocation>
</comment>
<keyword evidence="7" id="KW-0677">Repeat</keyword>
<evidence type="ECO:0000256" key="7">
    <source>
        <dbReference type="ARBA" id="ARBA00022737"/>
    </source>
</evidence>
<organism evidence="16 17">
    <name type="scientific">Etheostoma spectabile</name>
    <name type="common">orangethroat darter</name>
    <dbReference type="NCBI Taxonomy" id="54343"/>
    <lineage>
        <taxon>Eukaryota</taxon>
        <taxon>Metazoa</taxon>
        <taxon>Chordata</taxon>
        <taxon>Craniata</taxon>
        <taxon>Vertebrata</taxon>
        <taxon>Euteleostomi</taxon>
        <taxon>Actinopterygii</taxon>
        <taxon>Neopterygii</taxon>
        <taxon>Teleostei</taxon>
        <taxon>Neoteleostei</taxon>
        <taxon>Acanthomorphata</taxon>
        <taxon>Eupercaria</taxon>
        <taxon>Perciformes</taxon>
        <taxon>Percoidei</taxon>
        <taxon>Percidae</taxon>
        <taxon>Etheostomatinae</taxon>
        <taxon>Etheostoma</taxon>
    </lineage>
</organism>
<keyword evidence="4" id="KW-0433">Leucine-rich repeat</keyword>
<evidence type="ECO:0000256" key="14">
    <source>
        <dbReference type="SAM" id="Phobius"/>
    </source>
</evidence>
<reference evidence="16 17" key="1">
    <citation type="submission" date="2019-08" db="EMBL/GenBank/DDBJ databases">
        <title>A chromosome-level genome assembly, high-density linkage maps, and genome scans reveal the genomic architecture of hybrid incompatibilities underlying speciation via character displacement in darters (Percidae: Etheostominae).</title>
        <authorList>
            <person name="Moran R.L."/>
            <person name="Catchen J.M."/>
            <person name="Fuller R.C."/>
        </authorList>
    </citation>
    <scope>NUCLEOTIDE SEQUENCE [LARGE SCALE GENOMIC DNA]</scope>
    <source>
        <strain evidence="16">EspeVRDwgs_2016</strain>
        <tissue evidence="16">Muscle</tissue>
    </source>
</reference>
<evidence type="ECO:0000313" key="17">
    <source>
        <dbReference type="Proteomes" id="UP000327493"/>
    </source>
</evidence>
<dbReference type="GO" id="GO:0006954">
    <property type="term" value="P:inflammatory response"/>
    <property type="evidence" value="ECO:0007669"/>
    <property type="project" value="UniProtKB-KW"/>
</dbReference>
<evidence type="ECO:0000256" key="1">
    <source>
        <dbReference type="ARBA" id="ARBA00004479"/>
    </source>
</evidence>
<dbReference type="PROSITE" id="PS51450">
    <property type="entry name" value="LRR"/>
    <property type="match status" value="2"/>
</dbReference>
<proteinExistence type="inferred from homology"/>
<feature type="transmembrane region" description="Helical" evidence="14">
    <location>
        <begin position="655"/>
        <end position="678"/>
    </location>
</feature>
<evidence type="ECO:0000256" key="12">
    <source>
        <dbReference type="ARBA" id="ARBA00023180"/>
    </source>
</evidence>
<evidence type="ECO:0000256" key="6">
    <source>
        <dbReference type="ARBA" id="ARBA00022729"/>
    </source>
</evidence>
<keyword evidence="10 14" id="KW-0472">Membrane</keyword>
<dbReference type="InterPro" id="IPR000157">
    <property type="entry name" value="TIR_dom"/>
</dbReference>
<protein>
    <recommendedName>
        <fullName evidence="15">TIR domain-containing protein</fullName>
    </recommendedName>
</protein>
<sequence length="988" mass="112396">MLAGLRAERSRRLQERPGRSFPLQHRHRYDFHTSKFYRTAHHHWVPALPPNITHLFLEMNYISEINSSSLRSYDQLQQLDLGNQKLQLVIRNNAFLRQRKLTRLVLGSNPGLHMEPRAFAGLFNLQHLFLDYCNLTDSILAESFLEPLLSLETLNLFANNIVRLRPGLFFSKLTKFTQLNLKLNQIESLCEEDLVGFRGKYFTLLNLQSNYFRESRDFGWERSGNPFRGMAFNILDLSINGFDVDMSRQFFKAIDGTPIAHLIFSGHMGKGFSHENLPDPDESTFQGLMNSSVEIFDLSRCKIFALKKAFLSPLKDAIIIDISLNKINQINRNAFNGLQGHLRMLNLSFNLLGEIHSYTFTNLTDLRVLDLSNNHIGALGYKAFSGLPKLRALYLTGNSLRNLGNPAPLPNLDILLLKDNKLNSLCRINELGKSSIHVDISDNRLSNLNDVYWMLTQFSRLLNLFYGGNIVKWCRQEVTVPYNNSLQVLDLHDSSLNMLWGQGHCLDLFDPLENLLGLNLSFNSLATFPQGIFRGLGSIIEMDLSSNALTYLQPDLLPASLQSLDLSNNFLASPDPGIFRSLSVLSLAANRFHCDCHLENFLTWLNETNVSFLSPVTEYTCEFPAALQNLPLLDYFAIIEPCEEDDETVVQDLKFALFIFSTLLIITATLGGVAYARLRGRIFIFYRKIVSRVVEGPKPTPPVDDVQYDAFFCFSSSDHGWVEAALLKKLDTEFSEENIFHCCFEARDFLPGGDHLSNIRDAIWSSRKTVCVVSNEFLKDGWCLEAFTLAQGRTLEELTHVLIMLVVGKVAHYQLMKYNAVRAVVQRRQYLVWPEDPQDLDWFYERLVSQMLKDTKMKVLAEDRREPAQPDVQRQSEDGIQLENIGAVAINCKWQRLSKHWGWLDWKMRVNLGSAGSYWAEERFLLAPALLPPGPGPASSWPRPCFLLAPALLPPSLYGPAVPNVTACLGHRLLIHCGQSINLNTVQH</sequence>
<feature type="domain" description="TIR" evidence="15">
    <location>
        <begin position="706"/>
        <end position="851"/>
    </location>
</feature>
<keyword evidence="5 14" id="KW-0812">Transmembrane</keyword>
<dbReference type="FunFam" id="3.40.50.10140:FF:000001">
    <property type="entry name" value="Toll-like receptor 2"/>
    <property type="match status" value="1"/>
</dbReference>
<evidence type="ECO:0000256" key="9">
    <source>
        <dbReference type="ARBA" id="ARBA00022989"/>
    </source>
</evidence>
<dbReference type="InterPro" id="IPR032675">
    <property type="entry name" value="LRR_dom_sf"/>
</dbReference>
<dbReference type="SMART" id="SM00082">
    <property type="entry name" value="LRRCT"/>
    <property type="match status" value="1"/>
</dbReference>
<dbReference type="InterPro" id="IPR003591">
    <property type="entry name" value="Leu-rich_rpt_typical-subtyp"/>
</dbReference>
<evidence type="ECO:0000256" key="13">
    <source>
        <dbReference type="ARBA" id="ARBA00023198"/>
    </source>
</evidence>
<dbReference type="FunFam" id="3.80.10.10:FF:000306">
    <property type="entry name" value="Toll-like receptor 5"/>
    <property type="match status" value="1"/>
</dbReference>
<dbReference type="InterPro" id="IPR035897">
    <property type="entry name" value="Toll_tir_struct_dom_sf"/>
</dbReference>
<keyword evidence="12" id="KW-0325">Glycoprotein</keyword>
<evidence type="ECO:0000256" key="3">
    <source>
        <dbReference type="ARBA" id="ARBA00022588"/>
    </source>
</evidence>
<dbReference type="Gene3D" id="3.40.50.10140">
    <property type="entry name" value="Toll/interleukin-1 receptor homology (TIR) domain"/>
    <property type="match status" value="1"/>
</dbReference>
<dbReference type="PANTHER" id="PTHR24365">
    <property type="entry name" value="TOLL-LIKE RECEPTOR"/>
    <property type="match status" value="1"/>
</dbReference>
<dbReference type="Proteomes" id="UP000327493">
    <property type="component" value="Chromosome 18"/>
</dbReference>
<evidence type="ECO:0000256" key="10">
    <source>
        <dbReference type="ARBA" id="ARBA00023136"/>
    </source>
</evidence>
<keyword evidence="8" id="KW-0391">Immunity</keyword>
<comment type="caution">
    <text evidence="16">The sequence shown here is derived from an EMBL/GenBank/DDBJ whole genome shotgun (WGS) entry which is preliminary data.</text>
</comment>
<comment type="similarity">
    <text evidence="2">Belongs to the Toll-like receptor family.</text>
</comment>
<evidence type="ECO:0000256" key="11">
    <source>
        <dbReference type="ARBA" id="ARBA00023170"/>
    </source>
</evidence>
<dbReference type="PANTHER" id="PTHR24365:SF525">
    <property type="entry name" value="TOLL-LIKE RECEPTOR 5"/>
    <property type="match status" value="1"/>
</dbReference>
<evidence type="ECO:0000256" key="8">
    <source>
        <dbReference type="ARBA" id="ARBA00022859"/>
    </source>
</evidence>
<evidence type="ECO:0000259" key="15">
    <source>
        <dbReference type="PROSITE" id="PS50104"/>
    </source>
</evidence>
<dbReference type="SMART" id="SM00369">
    <property type="entry name" value="LRR_TYP"/>
    <property type="match status" value="9"/>
</dbReference>
<dbReference type="InterPro" id="IPR000483">
    <property type="entry name" value="Cys-rich_flank_reg_C"/>
</dbReference>
<dbReference type="SMART" id="SM00255">
    <property type="entry name" value="TIR"/>
    <property type="match status" value="1"/>
</dbReference>
<evidence type="ECO:0000256" key="4">
    <source>
        <dbReference type="ARBA" id="ARBA00022614"/>
    </source>
</evidence>
<dbReference type="SUPFAM" id="SSF52058">
    <property type="entry name" value="L domain-like"/>
    <property type="match status" value="2"/>
</dbReference>
<dbReference type="GO" id="GO:0038023">
    <property type="term" value="F:signaling receptor activity"/>
    <property type="evidence" value="ECO:0007669"/>
    <property type="project" value="TreeGrafter"/>
</dbReference>
<keyword evidence="9 14" id="KW-1133">Transmembrane helix</keyword>
<dbReference type="GO" id="GO:0005886">
    <property type="term" value="C:plasma membrane"/>
    <property type="evidence" value="ECO:0007669"/>
    <property type="project" value="TreeGrafter"/>
</dbReference>
<evidence type="ECO:0000313" key="16">
    <source>
        <dbReference type="EMBL" id="KAA8583431.1"/>
    </source>
</evidence>
<dbReference type="InterPro" id="IPR001611">
    <property type="entry name" value="Leu-rich_rpt"/>
</dbReference>
<dbReference type="SUPFAM" id="SSF52200">
    <property type="entry name" value="Toll/Interleukin receptor TIR domain"/>
    <property type="match status" value="1"/>
</dbReference>
<dbReference type="AlphaFoldDB" id="A0A5J5CVQ8"/>
<keyword evidence="6" id="KW-0732">Signal</keyword>
<dbReference type="Gene3D" id="3.80.10.10">
    <property type="entry name" value="Ribonuclease Inhibitor"/>
    <property type="match status" value="3"/>
</dbReference>
<dbReference type="Pfam" id="PF13855">
    <property type="entry name" value="LRR_8"/>
    <property type="match status" value="1"/>
</dbReference>
<keyword evidence="17" id="KW-1185">Reference proteome</keyword>
<name>A0A5J5CVQ8_9PERO</name>